<dbReference type="Proteomes" id="UP001159363">
    <property type="component" value="Chromosome 15"/>
</dbReference>
<evidence type="ECO:0000313" key="3">
    <source>
        <dbReference type="Proteomes" id="UP001159363"/>
    </source>
</evidence>
<sequence length="447" mass="48705">MANYGRRLLSPQWRNCCHVTVKHAGGPARGNEERRNVRSEETGNHRENPPTSGIFRHNSHLRKSWSDPTGQGLNPVRIGRRLALNRGPLEFVARRIISGSILHPERNISLPLVTNDARPELLRPVMSCRRVVIGRSGHVSPRRQHLGSPCNATLKLVAPTSGVDVRCTLKVVSAEWVKELGGGGCRHAPPALYTLRLADIQGRLLPPPLLPAPLYSKCARTALRHLSVRGFESRARNNMLCVSVAVYVNVPSTEGAVRSAALETWLGLEAVVWVGWDPSRSKTHSSAPPPPPPPPTCGLLASRSARLPPRRTGIESLGGLLPYFCIRELYRTMPLVGEFSRGSPVSPAPSFRRYSILTSITLIGSQDLAVKSSPNLFSHSLYGIPLFSSAGMKGRGKREIPEKTRRPTASSGTIITCEIPGATPPGIEPGSRRWKGSSLATAPPWPR</sequence>
<keyword evidence="3" id="KW-1185">Reference proteome</keyword>
<reference evidence="2 3" key="1">
    <citation type="submission" date="2023-02" db="EMBL/GenBank/DDBJ databases">
        <title>LHISI_Scaffold_Assembly.</title>
        <authorList>
            <person name="Stuart O.P."/>
            <person name="Cleave R."/>
            <person name="Magrath M.J.L."/>
            <person name="Mikheyev A.S."/>
        </authorList>
    </citation>
    <scope>NUCLEOTIDE SEQUENCE [LARGE SCALE GENOMIC DNA]</scope>
    <source>
        <strain evidence="2">Daus_M_001</strain>
        <tissue evidence="2">Leg muscle</tissue>
    </source>
</reference>
<comment type="caution">
    <text evidence="2">The sequence shown here is derived from an EMBL/GenBank/DDBJ whole genome shotgun (WGS) entry which is preliminary data.</text>
</comment>
<feature type="region of interest" description="Disordered" evidence="1">
    <location>
        <begin position="418"/>
        <end position="447"/>
    </location>
</feature>
<evidence type="ECO:0000256" key="1">
    <source>
        <dbReference type="SAM" id="MobiDB-lite"/>
    </source>
</evidence>
<accession>A0ABQ9G4V0</accession>
<evidence type="ECO:0000313" key="2">
    <source>
        <dbReference type="EMBL" id="KAJ8866516.1"/>
    </source>
</evidence>
<feature type="compositionally biased region" description="Basic and acidic residues" evidence="1">
    <location>
        <begin position="30"/>
        <end position="48"/>
    </location>
</feature>
<dbReference type="EMBL" id="JARBHB010000016">
    <property type="protein sequence ID" value="KAJ8866516.1"/>
    <property type="molecule type" value="Genomic_DNA"/>
</dbReference>
<gene>
    <name evidence="2" type="ORF">PR048_032359</name>
</gene>
<protein>
    <submittedName>
        <fullName evidence="2">Uncharacterized protein</fullName>
    </submittedName>
</protein>
<proteinExistence type="predicted"/>
<feature type="region of interest" description="Disordered" evidence="1">
    <location>
        <begin position="22"/>
        <end position="68"/>
    </location>
</feature>
<organism evidence="2 3">
    <name type="scientific">Dryococelus australis</name>
    <dbReference type="NCBI Taxonomy" id="614101"/>
    <lineage>
        <taxon>Eukaryota</taxon>
        <taxon>Metazoa</taxon>
        <taxon>Ecdysozoa</taxon>
        <taxon>Arthropoda</taxon>
        <taxon>Hexapoda</taxon>
        <taxon>Insecta</taxon>
        <taxon>Pterygota</taxon>
        <taxon>Neoptera</taxon>
        <taxon>Polyneoptera</taxon>
        <taxon>Phasmatodea</taxon>
        <taxon>Verophasmatodea</taxon>
        <taxon>Anareolatae</taxon>
        <taxon>Phasmatidae</taxon>
        <taxon>Eurycanthinae</taxon>
        <taxon>Dryococelus</taxon>
    </lineage>
</organism>
<name>A0ABQ9G4V0_9NEOP</name>